<reference evidence="6" key="1">
    <citation type="submission" date="2025-08" db="UniProtKB">
        <authorList>
            <consortium name="RefSeq"/>
        </authorList>
    </citation>
    <scope>IDENTIFICATION</scope>
    <source>
        <strain evidence="6">J_2021</strain>
        <tissue evidence="6">Erythrocytes</tissue>
    </source>
</reference>
<feature type="compositionally biased region" description="Polar residues" evidence="4">
    <location>
        <begin position="199"/>
        <end position="214"/>
    </location>
</feature>
<evidence type="ECO:0000313" key="7">
    <source>
        <dbReference type="Xenbase" id="XB-GENE-6466467"/>
    </source>
</evidence>
<dbReference type="RefSeq" id="XP_018096972.1">
    <property type="nucleotide sequence ID" value="XM_018241483.2"/>
</dbReference>
<proteinExistence type="inferred from homology"/>
<dbReference type="PANTHER" id="PTHR20882">
    <property type="entry name" value="CYTOPLASMIC TRNA 2-THIOLATION PROTEIN 2"/>
    <property type="match status" value="1"/>
</dbReference>
<organism evidence="5 6">
    <name type="scientific">Xenopus laevis</name>
    <name type="common">African clawed frog</name>
    <dbReference type="NCBI Taxonomy" id="8355"/>
    <lineage>
        <taxon>Eukaryota</taxon>
        <taxon>Metazoa</taxon>
        <taxon>Chordata</taxon>
        <taxon>Craniata</taxon>
        <taxon>Vertebrata</taxon>
        <taxon>Euteleostomi</taxon>
        <taxon>Amphibia</taxon>
        <taxon>Batrachia</taxon>
        <taxon>Anura</taxon>
        <taxon>Pipoidea</taxon>
        <taxon>Pipidae</taxon>
        <taxon>Xenopodinae</taxon>
        <taxon>Xenopus</taxon>
        <taxon>Xenopus</taxon>
    </lineage>
</organism>
<gene>
    <name evidence="7" type="primary">ctu2.L</name>
    <name evidence="3" type="synonym">CTU2</name>
    <name evidence="6" type="synonym">ctu2</name>
    <name evidence="6" type="synonym">ctu2-A</name>
    <name evidence="3" type="synonym">NCS2</name>
    <name evidence="6" type="synonym">ncs2</name>
    <name evidence="6" type="synonym">ncs2-A</name>
    <name evidence="6" type="synonym">upf0432</name>
</gene>
<evidence type="ECO:0000313" key="6">
    <source>
        <dbReference type="RefSeq" id="XP_018096972.1"/>
    </source>
</evidence>
<protein>
    <recommendedName>
        <fullName evidence="3">Cytoplasmic tRNA 2-thiolation protein 2</fullName>
    </recommendedName>
</protein>
<keyword evidence="2 3" id="KW-0819">tRNA processing</keyword>
<evidence type="ECO:0000256" key="2">
    <source>
        <dbReference type="ARBA" id="ARBA00022694"/>
    </source>
</evidence>
<dbReference type="Gene3D" id="3.40.50.620">
    <property type="entry name" value="HUPs"/>
    <property type="match status" value="1"/>
</dbReference>
<dbReference type="GO" id="GO:0000049">
    <property type="term" value="F:tRNA binding"/>
    <property type="evidence" value="ECO:0007669"/>
    <property type="project" value="InterPro"/>
</dbReference>
<evidence type="ECO:0000256" key="4">
    <source>
        <dbReference type="SAM" id="MobiDB-lite"/>
    </source>
</evidence>
<keyword evidence="1 3" id="KW-0963">Cytoplasm</keyword>
<dbReference type="InterPro" id="IPR019407">
    <property type="entry name" value="CTU2"/>
</dbReference>
<evidence type="ECO:0000256" key="3">
    <source>
        <dbReference type="HAMAP-Rule" id="MF_03054"/>
    </source>
</evidence>
<dbReference type="Xenbase" id="XB-GENE-6466467">
    <property type="gene designation" value="ctu2.L"/>
</dbReference>
<dbReference type="UniPathway" id="UPA00988"/>
<name>A0A8J0U637_XENLA</name>
<accession>A0A8J0U637</accession>
<comment type="similarity">
    <text evidence="3">Belongs to the CTU2/NCS2 family.</text>
</comment>
<comment type="function">
    <text evidence="3">Plays a central role in 2-thiolation of mcm(5)S(2)U at tRNA wobble positions of tRNA(Lys), tRNA(Glu) and tRNA(Gln). May act by forming a heterodimer with CTU1/ATPBD3 that ligates sulfur from thiocarboxylated URM1 onto the uridine of tRNAs at wobble position.</text>
</comment>
<dbReference type="GO" id="GO:0002143">
    <property type="term" value="P:tRNA wobble position uridine thiolation"/>
    <property type="evidence" value="ECO:0000318"/>
    <property type="project" value="GO_Central"/>
</dbReference>
<dbReference type="OrthoDB" id="25129at2759"/>
<dbReference type="Pfam" id="PF10288">
    <property type="entry name" value="CTU2"/>
    <property type="match status" value="1"/>
</dbReference>
<comment type="pathway">
    <text evidence="3">tRNA modification; 5-methoxycarbonylmethyl-2-thiouridine-tRNA biosynthesis.</text>
</comment>
<dbReference type="HAMAP" id="MF_03054">
    <property type="entry name" value="CTU2"/>
    <property type="match status" value="1"/>
</dbReference>
<dbReference type="GO" id="GO:0016783">
    <property type="term" value="F:sulfurtransferase activity"/>
    <property type="evidence" value="ECO:0000318"/>
    <property type="project" value="GO_Central"/>
</dbReference>
<dbReference type="InterPro" id="IPR014729">
    <property type="entry name" value="Rossmann-like_a/b/a_fold"/>
</dbReference>
<sequence>MCEEGETYCPEVKDAKQGKSLGKICMKCKESSAALLIRAGDAFCKSCFKEYFVHKFRATLGKNRVIYPGEKVLLAYSGGPSSSAMVRQVQEGLSRDAPKKLRFVPGILFIDEGTACGMSWEERQQILSEICSVLQQTKIPFHIVSLEQVFSLPGSVLQRGVPEQRPNYKEEVDRFLVQEREQGDAGCSEMLERLEVTDSDSPGSSDKMYQSTCSRPPDMHTQKLKQLFASAKTLTAKQQLLHTLRSHLILHIARTCGYSKVMTGESCTRLSIRLLSNVSLGRGAFLPLDTGFCDSRYGDVDIIRPMREYSSKEIAYYNRFFNVSPIFIPALDTKASENSSIQHLTEVFVNRLQADFPSTVSTLYRTSEKLNVSKIDADQETCAKDRCLLCLSPLDTQAGKASAFSATQLSHHLSQKIPMKSNDLANNSDKSCCQGGQGCKEAGYGDTCQSRALQTPSFVHMLCYSCRLTVKDMSLDVLPQYVLHEAEHRCHRTEMRKEIQEFLLDEDDGDS</sequence>
<keyword evidence="5" id="KW-1185">Reference proteome</keyword>
<dbReference type="PANTHER" id="PTHR20882:SF14">
    <property type="entry name" value="CYTOPLASMIC TRNA 2-THIOLATION PROTEIN 2"/>
    <property type="match status" value="1"/>
</dbReference>
<dbReference type="Proteomes" id="UP000186698">
    <property type="component" value="Chromosome 4L"/>
</dbReference>
<dbReference type="AGR" id="Xenbase:XB-GENE-6466467"/>
<dbReference type="CTD" id="100381163"/>
<comment type="subcellular location">
    <subcellularLocation>
        <location evidence="3">Cytoplasm</location>
    </subcellularLocation>
</comment>
<dbReference type="GO" id="GO:0016779">
    <property type="term" value="F:nucleotidyltransferase activity"/>
    <property type="evidence" value="ECO:0007669"/>
    <property type="project" value="UniProtKB-UniRule"/>
</dbReference>
<dbReference type="GO" id="GO:0032447">
    <property type="term" value="P:protein urmylation"/>
    <property type="evidence" value="ECO:0007669"/>
    <property type="project" value="UniProtKB-UniRule"/>
</dbReference>
<dbReference type="GO" id="GO:0005829">
    <property type="term" value="C:cytosol"/>
    <property type="evidence" value="ECO:0000318"/>
    <property type="project" value="GO_Central"/>
</dbReference>
<evidence type="ECO:0000256" key="1">
    <source>
        <dbReference type="ARBA" id="ARBA00022490"/>
    </source>
</evidence>
<feature type="region of interest" description="Disordered" evidence="4">
    <location>
        <begin position="196"/>
        <end position="215"/>
    </location>
</feature>
<dbReference type="GeneID" id="100381163"/>
<evidence type="ECO:0000313" key="5">
    <source>
        <dbReference type="Proteomes" id="UP000186698"/>
    </source>
</evidence>
<dbReference type="SUPFAM" id="SSF52402">
    <property type="entry name" value="Adenine nucleotide alpha hydrolases-like"/>
    <property type="match status" value="1"/>
</dbReference>
<dbReference type="AlphaFoldDB" id="A0A8J0U637"/>